<proteinExistence type="predicted"/>
<feature type="region of interest" description="Disordered" evidence="3">
    <location>
        <begin position="218"/>
        <end position="261"/>
    </location>
</feature>
<sequence length="261" mass="28234">MDASRTPNANQAGLAAPSRRGAAVTAEEYRALLPHVPSQRESNDVASVLTSDEYFKVVRKPDIRPGFWKAADVRAVLDRLAEDPLREAERRFCTAVNTDTGDLNGATPYVFIGWQLIHPGEEVPPHRHNSIAIYLILEGTGSTVVQEAGGEWTRFHWEKGDTLVCPAWAYHAHYAEGDEDTVMYVIQDMPAHATGRTLFWEEPMGQEHIRHLVHGTSRSWSVTRQMPDEASGPGAPAGDAPSANGSSPSGSSGGTAPGGQG</sequence>
<evidence type="ECO:0000256" key="1">
    <source>
        <dbReference type="ARBA" id="ARBA00022964"/>
    </source>
</evidence>
<dbReference type="RefSeq" id="WP_018381671.1">
    <property type="nucleotide sequence ID" value="NZ_LLZU01000005.1"/>
</dbReference>
<feature type="domain" description="Cupin type-2" evidence="4">
    <location>
        <begin position="114"/>
        <end position="186"/>
    </location>
</feature>
<dbReference type="PANTHER" id="PTHR41517:SF1">
    <property type="entry name" value="CUPIN"/>
    <property type="match status" value="1"/>
</dbReference>
<dbReference type="InterPro" id="IPR014710">
    <property type="entry name" value="RmlC-like_jellyroll"/>
</dbReference>
<dbReference type="STRING" id="76728.AQ490_15345"/>
<dbReference type="InterPro" id="IPR013096">
    <property type="entry name" value="Cupin_2"/>
</dbReference>
<dbReference type="InterPro" id="IPR011051">
    <property type="entry name" value="RmlC_Cupin_sf"/>
</dbReference>
<evidence type="ECO:0000256" key="3">
    <source>
        <dbReference type="SAM" id="MobiDB-lite"/>
    </source>
</evidence>
<feature type="region of interest" description="Disordered" evidence="3">
    <location>
        <begin position="1"/>
        <end position="21"/>
    </location>
</feature>
<comment type="caution">
    <text evidence="5">The sequence shown here is derived from an EMBL/GenBank/DDBJ whole genome shotgun (WGS) entry which is preliminary data.</text>
</comment>
<organism evidence="5 6">
    <name type="scientific">Wenjunlia vitaminophila</name>
    <name type="common">Streptomyces vitaminophilus</name>
    <dbReference type="NCBI Taxonomy" id="76728"/>
    <lineage>
        <taxon>Bacteria</taxon>
        <taxon>Bacillati</taxon>
        <taxon>Actinomycetota</taxon>
        <taxon>Actinomycetes</taxon>
        <taxon>Kitasatosporales</taxon>
        <taxon>Streptomycetaceae</taxon>
        <taxon>Wenjunlia</taxon>
    </lineage>
</organism>
<dbReference type="GO" id="GO:0051213">
    <property type="term" value="F:dioxygenase activity"/>
    <property type="evidence" value="ECO:0007669"/>
    <property type="project" value="UniProtKB-KW"/>
</dbReference>
<dbReference type="Proteomes" id="UP000050867">
    <property type="component" value="Unassembled WGS sequence"/>
</dbReference>
<dbReference type="AlphaFoldDB" id="A0A0T6LWL6"/>
<evidence type="ECO:0000313" key="6">
    <source>
        <dbReference type="Proteomes" id="UP000050867"/>
    </source>
</evidence>
<evidence type="ECO:0000313" key="5">
    <source>
        <dbReference type="EMBL" id="KRV50458.1"/>
    </source>
</evidence>
<protein>
    <recommendedName>
        <fullName evidence="4">Cupin type-2 domain-containing protein</fullName>
    </recommendedName>
</protein>
<gene>
    <name evidence="5" type="ORF">AQ490_15345</name>
</gene>
<evidence type="ECO:0000256" key="2">
    <source>
        <dbReference type="ARBA" id="ARBA00023002"/>
    </source>
</evidence>
<feature type="compositionally biased region" description="Gly residues" evidence="3">
    <location>
        <begin position="251"/>
        <end position="261"/>
    </location>
</feature>
<dbReference type="OrthoDB" id="285029at2"/>
<dbReference type="Gene3D" id="2.60.120.10">
    <property type="entry name" value="Jelly Rolls"/>
    <property type="match status" value="1"/>
</dbReference>
<accession>A0A0T6LWL6</accession>
<feature type="compositionally biased region" description="Low complexity" evidence="3">
    <location>
        <begin position="230"/>
        <end position="250"/>
    </location>
</feature>
<dbReference type="InterPro" id="IPR047183">
    <property type="entry name" value="GDO-like"/>
</dbReference>
<keyword evidence="1" id="KW-0223">Dioxygenase</keyword>
<feature type="compositionally biased region" description="Polar residues" evidence="3">
    <location>
        <begin position="1"/>
        <end position="11"/>
    </location>
</feature>
<reference evidence="5 6" key="1">
    <citation type="submission" date="2015-10" db="EMBL/GenBank/DDBJ databases">
        <title>Draft genome sequence of pyrrolomycin-producing Streptomyces vitaminophilus.</title>
        <authorList>
            <person name="Graham D.E."/>
            <person name="Mahan K.M."/>
            <person name="Klingeman D.M."/>
            <person name="Hettich R.L."/>
            <person name="Parry R.J."/>
        </authorList>
    </citation>
    <scope>NUCLEOTIDE SEQUENCE [LARGE SCALE GENOMIC DNA]</scope>
    <source>
        <strain evidence="5 6">ATCC 31673</strain>
    </source>
</reference>
<dbReference type="eggNOG" id="COG3435">
    <property type="taxonomic scope" value="Bacteria"/>
</dbReference>
<evidence type="ECO:0000259" key="4">
    <source>
        <dbReference type="Pfam" id="PF07883"/>
    </source>
</evidence>
<dbReference type="Pfam" id="PF07883">
    <property type="entry name" value="Cupin_2"/>
    <property type="match status" value="1"/>
</dbReference>
<name>A0A0T6LWL6_WENVI</name>
<keyword evidence="2" id="KW-0560">Oxidoreductase</keyword>
<dbReference type="SUPFAM" id="SSF51182">
    <property type="entry name" value="RmlC-like cupins"/>
    <property type="match status" value="1"/>
</dbReference>
<dbReference type="EMBL" id="LLZU01000005">
    <property type="protein sequence ID" value="KRV50458.1"/>
    <property type="molecule type" value="Genomic_DNA"/>
</dbReference>
<keyword evidence="6" id="KW-1185">Reference proteome</keyword>
<dbReference type="PANTHER" id="PTHR41517">
    <property type="entry name" value="1,2-DIOXYGENASE PROTEIN-RELATED"/>
    <property type="match status" value="1"/>
</dbReference>